<dbReference type="EMBL" id="JAZHXJ010000626">
    <property type="protein sequence ID" value="KAL1855400.1"/>
    <property type="molecule type" value="Genomic_DNA"/>
</dbReference>
<name>A0ABR3W7Y7_9PEZI</name>
<reference evidence="2 3" key="1">
    <citation type="journal article" date="2024" name="Commun. Biol.">
        <title>Comparative genomic analysis of thermophilic fungi reveals convergent evolutionary adaptations and gene losses.</title>
        <authorList>
            <person name="Steindorff A.S."/>
            <person name="Aguilar-Pontes M.V."/>
            <person name="Robinson A.J."/>
            <person name="Andreopoulos B."/>
            <person name="LaButti K."/>
            <person name="Kuo A."/>
            <person name="Mondo S."/>
            <person name="Riley R."/>
            <person name="Otillar R."/>
            <person name="Haridas S."/>
            <person name="Lipzen A."/>
            <person name="Grimwood J."/>
            <person name="Schmutz J."/>
            <person name="Clum A."/>
            <person name="Reid I.D."/>
            <person name="Moisan M.C."/>
            <person name="Butler G."/>
            <person name="Nguyen T.T.M."/>
            <person name="Dewar K."/>
            <person name="Conant G."/>
            <person name="Drula E."/>
            <person name="Henrissat B."/>
            <person name="Hansel C."/>
            <person name="Singer S."/>
            <person name="Hutchinson M.I."/>
            <person name="de Vries R.P."/>
            <person name="Natvig D.O."/>
            <person name="Powell A.J."/>
            <person name="Tsang A."/>
            <person name="Grigoriev I.V."/>
        </authorList>
    </citation>
    <scope>NUCLEOTIDE SEQUENCE [LARGE SCALE GENOMIC DNA]</scope>
    <source>
        <strain evidence="2 3">ATCC 24622</strain>
    </source>
</reference>
<sequence length="161" mass="17823">MLTGKMGAARGAESRLGLRGRMPRPLVVPHSGKTATTRCGCWRKRARRSVSSSFLDGSASSYWERLRAREMAASRLTRRTLRLPGRETTKMGSKTAARYRASTGLVKLAAMTEPAWGTRSGGCDERWPRLTPSSCRSTHQMPGMPIMPQSRSLRRTSGRGR</sequence>
<evidence type="ECO:0000313" key="2">
    <source>
        <dbReference type="EMBL" id="KAL1855400.1"/>
    </source>
</evidence>
<protein>
    <submittedName>
        <fullName evidence="2">Uncharacterized protein</fullName>
    </submittedName>
</protein>
<proteinExistence type="predicted"/>
<gene>
    <name evidence="2" type="ORF">VTK73DRAFT_8540</name>
</gene>
<feature type="region of interest" description="Disordered" evidence="1">
    <location>
        <begin position="133"/>
        <end position="161"/>
    </location>
</feature>
<evidence type="ECO:0000313" key="3">
    <source>
        <dbReference type="Proteomes" id="UP001586593"/>
    </source>
</evidence>
<comment type="caution">
    <text evidence="2">The sequence shown here is derived from an EMBL/GenBank/DDBJ whole genome shotgun (WGS) entry which is preliminary data.</text>
</comment>
<organism evidence="2 3">
    <name type="scientific">Phialemonium thermophilum</name>
    <dbReference type="NCBI Taxonomy" id="223376"/>
    <lineage>
        <taxon>Eukaryota</taxon>
        <taxon>Fungi</taxon>
        <taxon>Dikarya</taxon>
        <taxon>Ascomycota</taxon>
        <taxon>Pezizomycotina</taxon>
        <taxon>Sordariomycetes</taxon>
        <taxon>Sordariomycetidae</taxon>
        <taxon>Cephalothecales</taxon>
        <taxon>Cephalothecaceae</taxon>
        <taxon>Phialemonium</taxon>
    </lineage>
</organism>
<dbReference type="Proteomes" id="UP001586593">
    <property type="component" value="Unassembled WGS sequence"/>
</dbReference>
<accession>A0ABR3W7Y7</accession>
<keyword evidence="3" id="KW-1185">Reference proteome</keyword>
<evidence type="ECO:0000256" key="1">
    <source>
        <dbReference type="SAM" id="MobiDB-lite"/>
    </source>
</evidence>
<feature type="compositionally biased region" description="Basic residues" evidence="1">
    <location>
        <begin position="152"/>
        <end position="161"/>
    </location>
</feature>